<dbReference type="AlphaFoldDB" id="A0A3Q3D633"/>
<evidence type="ECO:0000256" key="3">
    <source>
        <dbReference type="SAM" id="SignalP"/>
    </source>
</evidence>
<sequence length="252" mass="27609">MSPLLLWACFISLLAFPVMSMGYLCPTCPVCPCDKCPCPSCPPCRCPTCRCATCAPPTTCPPLPPMTCPPLPPMTTCPSLPTCPPPQLPTSGPGNWSENSSLTRVPDDIKGLGKLLVAPHPLGFRVDLLGLLSVGSNLAVRGRAKPMAERLIFKLAMANDTALHLGFRINEKTIMMSSDLDGTKSVEEKEVASFPFQPGHDFEMIIQCDIDRFHVTVDGTHQLEFIYKDADLQSITALRMWHDVLLRDVRLM</sequence>
<evidence type="ECO:0000259" key="4">
    <source>
        <dbReference type="PROSITE" id="PS51304"/>
    </source>
</evidence>
<organism evidence="5 6">
    <name type="scientific">Hippocampus comes</name>
    <name type="common">Tiger tail seahorse</name>
    <dbReference type="NCBI Taxonomy" id="109280"/>
    <lineage>
        <taxon>Eukaryota</taxon>
        <taxon>Metazoa</taxon>
        <taxon>Chordata</taxon>
        <taxon>Craniata</taxon>
        <taxon>Vertebrata</taxon>
        <taxon>Euteleostomi</taxon>
        <taxon>Actinopterygii</taxon>
        <taxon>Neopterygii</taxon>
        <taxon>Teleostei</taxon>
        <taxon>Neoteleostei</taxon>
        <taxon>Acanthomorphata</taxon>
        <taxon>Syngnathiaria</taxon>
        <taxon>Syngnathiformes</taxon>
        <taxon>Syngnathoidei</taxon>
        <taxon>Syngnathidae</taxon>
        <taxon>Hippocampus</taxon>
    </lineage>
</organism>
<dbReference type="SUPFAM" id="SSF49899">
    <property type="entry name" value="Concanavalin A-like lectins/glucanases"/>
    <property type="match status" value="1"/>
</dbReference>
<dbReference type="SMART" id="SM00908">
    <property type="entry name" value="Gal-bind_lectin"/>
    <property type="match status" value="1"/>
</dbReference>
<evidence type="ECO:0000313" key="5">
    <source>
        <dbReference type="Ensembl" id="ENSHCOP00000003764.1"/>
    </source>
</evidence>
<dbReference type="KEGG" id="hcq:109516980"/>
<dbReference type="Proteomes" id="UP000264820">
    <property type="component" value="Unplaced"/>
</dbReference>
<dbReference type="PROSITE" id="PS51304">
    <property type="entry name" value="GALECTIN"/>
    <property type="match status" value="1"/>
</dbReference>
<dbReference type="InterPro" id="IPR001079">
    <property type="entry name" value="Galectin_CRD"/>
</dbReference>
<dbReference type="PANTHER" id="PTHR11346">
    <property type="entry name" value="GALECTIN"/>
    <property type="match status" value="1"/>
</dbReference>
<dbReference type="GeneTree" id="ENSGT01010000226816"/>
<dbReference type="Ensembl" id="ENSHCOT00000008186.1">
    <property type="protein sequence ID" value="ENSHCOP00000003764.1"/>
    <property type="gene ID" value="ENSHCOG00000005150.1"/>
</dbReference>
<evidence type="ECO:0000313" key="6">
    <source>
        <dbReference type="Proteomes" id="UP000264820"/>
    </source>
</evidence>
<dbReference type="RefSeq" id="XP_019723161.1">
    <property type="nucleotide sequence ID" value="XM_019867602.1"/>
</dbReference>
<feature type="signal peptide" evidence="3">
    <location>
        <begin position="1"/>
        <end position="20"/>
    </location>
</feature>
<dbReference type="GeneID" id="109514477"/>
<dbReference type="GO" id="GO:0030246">
    <property type="term" value="F:carbohydrate binding"/>
    <property type="evidence" value="ECO:0007669"/>
    <property type="project" value="UniProtKB-UniRule"/>
</dbReference>
<evidence type="ECO:0000256" key="2">
    <source>
        <dbReference type="RuleBase" id="RU102079"/>
    </source>
</evidence>
<name>A0A3Q3D633_HIPCM</name>
<keyword evidence="1 2" id="KW-0430">Lectin</keyword>
<dbReference type="InterPro" id="IPR013320">
    <property type="entry name" value="ConA-like_dom_sf"/>
</dbReference>
<feature type="chain" id="PRO_5018727579" description="Galectin" evidence="3">
    <location>
        <begin position="21"/>
        <end position="252"/>
    </location>
</feature>
<dbReference type="CDD" id="cd00070">
    <property type="entry name" value="GLECT"/>
    <property type="match status" value="1"/>
</dbReference>
<dbReference type="Gene3D" id="2.60.120.200">
    <property type="match status" value="1"/>
</dbReference>
<dbReference type="SMART" id="SM00276">
    <property type="entry name" value="GLECT"/>
    <property type="match status" value="1"/>
</dbReference>
<proteinExistence type="predicted"/>
<keyword evidence="3" id="KW-0732">Signal</keyword>
<feature type="domain" description="Galectin" evidence="4">
    <location>
        <begin position="124"/>
        <end position="252"/>
    </location>
</feature>
<dbReference type="KEGG" id="hcq:109514477"/>
<dbReference type="Pfam" id="PF00337">
    <property type="entry name" value="Gal-bind_lectin"/>
    <property type="match status" value="1"/>
</dbReference>
<dbReference type="OrthoDB" id="7357196at2759"/>
<accession>A0A3Q3D633</accession>
<dbReference type="InterPro" id="IPR044156">
    <property type="entry name" value="Galectin-like"/>
</dbReference>
<protein>
    <recommendedName>
        <fullName evidence="2">Galectin</fullName>
    </recommendedName>
</protein>
<keyword evidence="6" id="KW-1185">Reference proteome</keyword>
<dbReference type="GeneID" id="109516980"/>
<reference evidence="5" key="2">
    <citation type="submission" date="2025-09" db="UniProtKB">
        <authorList>
            <consortium name="Ensembl"/>
        </authorList>
    </citation>
    <scope>IDENTIFICATION</scope>
</reference>
<reference evidence="5" key="1">
    <citation type="submission" date="2025-08" db="UniProtKB">
        <authorList>
            <consortium name="Ensembl"/>
        </authorList>
    </citation>
    <scope>IDENTIFICATION</scope>
</reference>
<dbReference type="PANTHER" id="PTHR11346:SF147">
    <property type="entry name" value="GALECTIN"/>
    <property type="match status" value="1"/>
</dbReference>
<evidence type="ECO:0000256" key="1">
    <source>
        <dbReference type="ARBA" id="ARBA00022734"/>
    </source>
</evidence>
<dbReference type="RefSeq" id="XP_019727389.1">
    <property type="nucleotide sequence ID" value="XM_019871830.1"/>
</dbReference>